<dbReference type="EMBL" id="CM001884">
    <property type="protein sequence ID" value="EOY26436.1"/>
    <property type="molecule type" value="Genomic_DNA"/>
</dbReference>
<evidence type="ECO:0000313" key="1">
    <source>
        <dbReference type="EMBL" id="EOY26436.1"/>
    </source>
</evidence>
<dbReference type="eggNOG" id="KOG1075">
    <property type="taxonomic scope" value="Eukaryota"/>
</dbReference>
<dbReference type="Proteomes" id="UP000026915">
    <property type="component" value="Chromosome 6"/>
</dbReference>
<reference evidence="1 2" key="1">
    <citation type="journal article" date="2013" name="Genome Biol.">
        <title>The genome sequence of the most widely cultivated cacao type and its use to identify candidate genes regulating pod color.</title>
        <authorList>
            <person name="Motamayor J.C."/>
            <person name="Mockaitis K."/>
            <person name="Schmutz J."/>
            <person name="Haiminen N."/>
            <person name="Iii D.L."/>
            <person name="Cornejo O."/>
            <person name="Findley S.D."/>
            <person name="Zheng P."/>
            <person name="Utro F."/>
            <person name="Royaert S."/>
            <person name="Saski C."/>
            <person name="Jenkins J."/>
            <person name="Podicheti R."/>
            <person name="Zhao M."/>
            <person name="Scheffler B.E."/>
            <person name="Stack J.C."/>
            <person name="Feltus F.A."/>
            <person name="Mustiga G.M."/>
            <person name="Amores F."/>
            <person name="Phillips W."/>
            <person name="Marelli J.P."/>
            <person name="May G.D."/>
            <person name="Shapiro H."/>
            <person name="Ma J."/>
            <person name="Bustamante C.D."/>
            <person name="Schnell R.J."/>
            <person name="Main D."/>
            <person name="Gilbert D."/>
            <person name="Parida L."/>
            <person name="Kuhn D.N."/>
        </authorList>
    </citation>
    <scope>NUCLEOTIDE SEQUENCE [LARGE SCALE GENOMIC DNA]</scope>
    <source>
        <strain evidence="2">cv. Matina 1-6</strain>
    </source>
</reference>
<accession>A0A061GA28</accession>
<gene>
    <name evidence="1" type="ORF">TCM_028053</name>
</gene>
<evidence type="ECO:0008006" key="3">
    <source>
        <dbReference type="Google" id="ProtNLM"/>
    </source>
</evidence>
<dbReference type="AlphaFoldDB" id="A0A061GA28"/>
<dbReference type="HOGENOM" id="CLU_875527_0_0_1"/>
<keyword evidence="2" id="KW-1185">Reference proteome</keyword>
<evidence type="ECO:0000313" key="2">
    <source>
        <dbReference type="Proteomes" id="UP000026915"/>
    </source>
</evidence>
<dbReference type="PANTHER" id="PTHR33116">
    <property type="entry name" value="REVERSE TRANSCRIPTASE ZINC-BINDING DOMAIN-CONTAINING PROTEIN-RELATED-RELATED"/>
    <property type="match status" value="1"/>
</dbReference>
<organism evidence="1 2">
    <name type="scientific">Theobroma cacao</name>
    <name type="common">Cacao</name>
    <name type="synonym">Cocoa</name>
    <dbReference type="NCBI Taxonomy" id="3641"/>
    <lineage>
        <taxon>Eukaryota</taxon>
        <taxon>Viridiplantae</taxon>
        <taxon>Streptophyta</taxon>
        <taxon>Embryophyta</taxon>
        <taxon>Tracheophyta</taxon>
        <taxon>Spermatophyta</taxon>
        <taxon>Magnoliopsida</taxon>
        <taxon>eudicotyledons</taxon>
        <taxon>Gunneridae</taxon>
        <taxon>Pentapetalae</taxon>
        <taxon>rosids</taxon>
        <taxon>malvids</taxon>
        <taxon>Malvales</taxon>
        <taxon>Malvaceae</taxon>
        <taxon>Byttnerioideae</taxon>
        <taxon>Theobroma</taxon>
    </lineage>
</organism>
<dbReference type="PANTHER" id="PTHR33116:SF80">
    <property type="entry name" value="REVERSE TRANSCRIPTASE ZINC-BINDING DOMAIN-CONTAINING PROTEIN"/>
    <property type="match status" value="1"/>
</dbReference>
<dbReference type="InParanoid" id="A0A061GA28"/>
<sequence length="318" mass="35794">MMIAMTVGKPLFIEEATTNGSHPIMAHVCVEYYYQKAPLYHVWIVSRDRKTGAMIGGFSQRVEFSKLLDYCIHCLHVGHSISICMVLGNKPENSGVKKPLPLRIIKQSDDLSRVQILSSNEEKLVKEVESSDEFLTALRSEPEFLNSVGDDVALEGLWMVGGDFNSILSSDEWLHGASPHDGSMEDFATALLNCGLIDIISQTTYFLHKTLFVIYLGAPLFKGLIKILLFDSLITKIRDRISRWENKILSPGGRITLLWSVLSSMPIYLLQILKPPMTVIEKIERLFNSFLWVGSIACKKTHWVAWSKISFPCLEEGA</sequence>
<proteinExistence type="predicted"/>
<name>A0A061GA28_THECC</name>
<dbReference type="Gramene" id="EOY26436">
    <property type="protein sequence ID" value="EOY26436"/>
    <property type="gene ID" value="TCM_028053"/>
</dbReference>
<protein>
    <recommendedName>
        <fullName evidence="3">Reverse transcriptase zinc-binding domain-containing protein</fullName>
    </recommendedName>
</protein>